<name>A0A0F9EIA5_9ZZZZ</name>
<sequence>MEPKELERIMKQLGFKNSESFAEWFEVHPATVYRWRNGEIAIPDKSARLIRMLAREGAA</sequence>
<organism evidence="1">
    <name type="scientific">marine sediment metagenome</name>
    <dbReference type="NCBI Taxonomy" id="412755"/>
    <lineage>
        <taxon>unclassified sequences</taxon>
        <taxon>metagenomes</taxon>
        <taxon>ecological metagenomes</taxon>
    </lineage>
</organism>
<dbReference type="GO" id="GO:0003677">
    <property type="term" value="F:DNA binding"/>
    <property type="evidence" value="ECO:0007669"/>
    <property type="project" value="InterPro"/>
</dbReference>
<comment type="caution">
    <text evidence="1">The sequence shown here is derived from an EMBL/GenBank/DDBJ whole genome shotgun (WGS) entry which is preliminary data.</text>
</comment>
<protein>
    <recommendedName>
        <fullName evidence="2">HTH cro/C1-type domain-containing protein</fullName>
    </recommendedName>
</protein>
<gene>
    <name evidence="1" type="ORF">LCGC14_2071970</name>
</gene>
<dbReference type="AlphaFoldDB" id="A0A0F9EIA5"/>
<dbReference type="EMBL" id="LAZR01024872">
    <property type="protein sequence ID" value="KKL73729.1"/>
    <property type="molecule type" value="Genomic_DNA"/>
</dbReference>
<dbReference type="Gene3D" id="1.10.260.40">
    <property type="entry name" value="lambda repressor-like DNA-binding domains"/>
    <property type="match status" value="1"/>
</dbReference>
<evidence type="ECO:0008006" key="2">
    <source>
        <dbReference type="Google" id="ProtNLM"/>
    </source>
</evidence>
<proteinExistence type="predicted"/>
<dbReference type="InterPro" id="IPR010982">
    <property type="entry name" value="Lambda_DNA-bd_dom_sf"/>
</dbReference>
<evidence type="ECO:0000313" key="1">
    <source>
        <dbReference type="EMBL" id="KKL73729.1"/>
    </source>
</evidence>
<reference evidence="1" key="1">
    <citation type="journal article" date="2015" name="Nature">
        <title>Complex archaea that bridge the gap between prokaryotes and eukaryotes.</title>
        <authorList>
            <person name="Spang A."/>
            <person name="Saw J.H."/>
            <person name="Jorgensen S.L."/>
            <person name="Zaremba-Niedzwiedzka K."/>
            <person name="Martijn J."/>
            <person name="Lind A.E."/>
            <person name="van Eijk R."/>
            <person name="Schleper C."/>
            <person name="Guy L."/>
            <person name="Ettema T.J."/>
        </authorList>
    </citation>
    <scope>NUCLEOTIDE SEQUENCE</scope>
</reference>
<accession>A0A0F9EIA5</accession>